<feature type="region of interest" description="Disordered" evidence="7">
    <location>
        <begin position="763"/>
        <end position="792"/>
    </location>
</feature>
<evidence type="ECO:0000256" key="5">
    <source>
        <dbReference type="ARBA" id="ARBA00022989"/>
    </source>
</evidence>
<evidence type="ECO:0000256" key="8">
    <source>
        <dbReference type="SAM" id="Phobius"/>
    </source>
</evidence>
<comment type="similarity">
    <text evidence="2">Belongs to the transient receptor potential (TRP) ion channel family.</text>
</comment>
<dbReference type="Pfam" id="PF14558">
    <property type="entry name" value="TRP_N"/>
    <property type="match status" value="1"/>
</dbReference>
<accession>A0A168C0I0</accession>
<evidence type="ECO:0000259" key="9">
    <source>
        <dbReference type="SMART" id="SM01320"/>
    </source>
</evidence>
<proteinExistence type="inferred from homology"/>
<dbReference type="Proteomes" id="UP000078544">
    <property type="component" value="Unassembled WGS sequence"/>
</dbReference>
<evidence type="ECO:0000313" key="10">
    <source>
        <dbReference type="EMBL" id="KZZ95988.1"/>
    </source>
</evidence>
<dbReference type="InterPro" id="IPR040241">
    <property type="entry name" value="TRP_Flc/Pkd2-like"/>
</dbReference>
<feature type="compositionally biased region" description="Low complexity" evidence="7">
    <location>
        <begin position="1043"/>
        <end position="1057"/>
    </location>
</feature>
<feature type="transmembrane region" description="Helical" evidence="8">
    <location>
        <begin position="297"/>
        <end position="316"/>
    </location>
</feature>
<feature type="compositionally biased region" description="Polar residues" evidence="7">
    <location>
        <begin position="851"/>
        <end position="861"/>
    </location>
</feature>
<dbReference type="PANTHER" id="PTHR31145:SF6">
    <property type="entry name" value="INTEGRAL MEMBRANE PROTEIN (AFU_ORTHOLOGUE AFUA_7G01610)"/>
    <property type="match status" value="1"/>
</dbReference>
<dbReference type="InterPro" id="IPR010308">
    <property type="entry name" value="TRP_C"/>
</dbReference>
<feature type="transmembrane region" description="Helical" evidence="8">
    <location>
        <begin position="647"/>
        <end position="670"/>
    </location>
</feature>
<feature type="region of interest" description="Disordered" evidence="7">
    <location>
        <begin position="968"/>
        <end position="1195"/>
    </location>
</feature>
<dbReference type="STRING" id="1081109.A0A168C0I0"/>
<feature type="compositionally biased region" description="Polar residues" evidence="7">
    <location>
        <begin position="764"/>
        <end position="775"/>
    </location>
</feature>
<dbReference type="Pfam" id="PF06011">
    <property type="entry name" value="TRP"/>
    <property type="match status" value="1"/>
</dbReference>
<gene>
    <name evidence="10" type="ORF">AAL_04284</name>
</gene>
<keyword evidence="6 8" id="KW-0472">Membrane</keyword>
<dbReference type="OrthoDB" id="5312224at2759"/>
<keyword evidence="4" id="KW-0732">Signal</keyword>
<sequence length="1218" mass="131455">MARDTAFDPCPLGRQTSARESASLKYENCSSRSRPSRAVVGRNARWSTHSSSSRRYSVYAASTAPQSPLKHNARCSRRTMWPPTSTSTLISVLFLLLLATRPVSAVRVRPTNCLSPSFLSKNPPFLQWVPLDADAKFDTRTERNTFQFIVWGNVTGSLYDQALPPPQSKDWANADIRNGGKIEDTVNKINFTTVQSSIKMLSYTPWSHLNLFCENALVNGSCPLPPVFNSSNNISIYDLPSMNITNDMSSSYSFASFAATMLIIFGNTEGTNIGCMSAVITPDLGGKLTWTLKIMPLLVLLFSGLAVVFASISSPWGSSNVFRWTSNYGRDADLLRLVTPGFGDCLQYIQFIVLSGALSLSYPGFFQPVVSQAAWSTLMFNESFVTKSPGWQSVQDGIYVTDTPDGYGLHALGQLVGMRESADIWAGMMVWLCVIIAAVFFLAQAGFLAQWLFRAIRKIPEEDLRAKNIPFSVGNVIRIAFNFFLMPIVALSCFQLVAAGESPSYAIALASVTLVVLLGFASYVLLLIIRARPRSYLFDDLPTVLRYGPLYNTYSDEAAAFALIPVLLNFVRGIAIGAVQPSGISQVVLLAICEVIQIFTLHAFRPFQSSTSMNAYHTLFAVLRLACVLLMVAFAPSLGVTEGPKGWIGYAILLIHGGILTLGFLFGAMLTMVEIVARLLGAGRDDITGLTRGGLSTIFGMRQLSRRETQRAAAPSRASQLSTMAMLHSEEGARLGSSAQSGRIRSTSGVSYVGMTAQTRHRSSSVLDSLDQYSSGHRHVDTNSSYMPGTPGERSTFSFVASPTVGRPAAPAHVEPYYYRPPRRAPNHSHHIDSVYSDKPPGAPGIDAKSTDATVVTNSGTDAADTGPPEDMPRGLTPAPAGNAPTAVATGGAIALPTNRPDYATREVDFYYGVRGPALNSDNPGRRLGTGPADPTGPVATATGWFRNWFGAKNKEKGKGFEVVRSSRMPPDMVRNGGFGDETPPEGIPVAMGVLRNGPIDSDDEDGDLPIRRSPPKSPQRSPGDLITDNGDPQDSDADEITSPVSPLGSGSSFLGGENELQRGRRITGKGPDELLEFDLPEIPRKSSKRNSGLVDPRQTPSLSGIPSRSPAASDRASPDVTLSEGRHDPKLPTPSALPFVHTPSQKRLSSRSSSGFPGEPETTMQDSGQSERPAGFVTVPQHGISRVDPPQIPPIDLLGNSAELVDDFVDVKHPHWS</sequence>
<reference evidence="10 11" key="1">
    <citation type="journal article" date="2016" name="Genome Biol. Evol.">
        <title>Divergent and convergent evolution of fungal pathogenicity.</title>
        <authorList>
            <person name="Shang Y."/>
            <person name="Xiao G."/>
            <person name="Zheng P."/>
            <person name="Cen K."/>
            <person name="Zhan S."/>
            <person name="Wang C."/>
        </authorList>
    </citation>
    <scope>NUCLEOTIDE SEQUENCE [LARGE SCALE GENOMIC DNA]</scope>
    <source>
        <strain evidence="10 11">RCEF 2490</strain>
    </source>
</reference>
<feature type="compositionally biased region" description="Low complexity" evidence="7">
    <location>
        <begin position="1107"/>
        <end position="1120"/>
    </location>
</feature>
<evidence type="ECO:0000256" key="7">
    <source>
        <dbReference type="SAM" id="MobiDB-lite"/>
    </source>
</evidence>
<evidence type="ECO:0000256" key="4">
    <source>
        <dbReference type="ARBA" id="ARBA00022729"/>
    </source>
</evidence>
<feature type="transmembrane region" description="Helical" evidence="8">
    <location>
        <begin position="428"/>
        <end position="453"/>
    </location>
</feature>
<feature type="region of interest" description="Disordered" evidence="7">
    <location>
        <begin position="1"/>
        <end position="26"/>
    </location>
</feature>
<dbReference type="SMART" id="SM01320">
    <property type="entry name" value="TRP_N"/>
    <property type="match status" value="1"/>
</dbReference>
<dbReference type="GO" id="GO:0016020">
    <property type="term" value="C:membrane"/>
    <property type="evidence" value="ECO:0007669"/>
    <property type="project" value="UniProtKB-SubCell"/>
</dbReference>
<feature type="transmembrane region" description="Helical" evidence="8">
    <location>
        <begin position="584"/>
        <end position="604"/>
    </location>
</feature>
<evidence type="ECO:0000256" key="2">
    <source>
        <dbReference type="ARBA" id="ARBA00010642"/>
    </source>
</evidence>
<protein>
    <submittedName>
        <fullName evidence="10">Integral membrane protein</fullName>
    </submittedName>
</protein>
<comment type="caution">
    <text evidence="10">The sequence shown here is derived from an EMBL/GenBank/DDBJ whole genome shotgun (WGS) entry which is preliminary data.</text>
</comment>
<keyword evidence="5 8" id="KW-1133">Transmembrane helix</keyword>
<feature type="region of interest" description="Disordered" evidence="7">
    <location>
        <begin position="821"/>
        <end position="877"/>
    </location>
</feature>
<evidence type="ECO:0000256" key="1">
    <source>
        <dbReference type="ARBA" id="ARBA00004141"/>
    </source>
</evidence>
<evidence type="ECO:0000256" key="6">
    <source>
        <dbReference type="ARBA" id="ARBA00023136"/>
    </source>
</evidence>
<name>A0A168C0I0_9HYPO</name>
<feature type="transmembrane region" description="Helical" evidence="8">
    <location>
        <begin position="616"/>
        <end position="635"/>
    </location>
</feature>
<feature type="compositionally biased region" description="Polar residues" evidence="7">
    <location>
        <begin position="782"/>
        <end position="792"/>
    </location>
</feature>
<dbReference type="EMBL" id="AZGY01000008">
    <property type="protein sequence ID" value="KZZ95988.1"/>
    <property type="molecule type" value="Genomic_DNA"/>
</dbReference>
<feature type="transmembrane region" description="Helical" evidence="8">
    <location>
        <begin position="473"/>
        <end position="498"/>
    </location>
</feature>
<dbReference type="AlphaFoldDB" id="A0A168C0I0"/>
<organism evidence="10 11">
    <name type="scientific">Moelleriella libera RCEF 2490</name>
    <dbReference type="NCBI Taxonomy" id="1081109"/>
    <lineage>
        <taxon>Eukaryota</taxon>
        <taxon>Fungi</taxon>
        <taxon>Dikarya</taxon>
        <taxon>Ascomycota</taxon>
        <taxon>Pezizomycotina</taxon>
        <taxon>Sordariomycetes</taxon>
        <taxon>Hypocreomycetidae</taxon>
        <taxon>Hypocreales</taxon>
        <taxon>Clavicipitaceae</taxon>
        <taxon>Moelleriella</taxon>
    </lineage>
</organism>
<dbReference type="InterPro" id="IPR032800">
    <property type="entry name" value="TRP_N"/>
</dbReference>
<feature type="region of interest" description="Disordered" evidence="7">
    <location>
        <begin position="915"/>
        <end position="939"/>
    </location>
</feature>
<dbReference type="GO" id="GO:0055085">
    <property type="term" value="P:transmembrane transport"/>
    <property type="evidence" value="ECO:0007669"/>
    <property type="project" value="TreeGrafter"/>
</dbReference>
<dbReference type="PANTHER" id="PTHR31145">
    <property type="entry name" value="INTEGRAL MEMBRANE PROTEIN (AFU_ORTHOLOGUE AFUA_7G01610)"/>
    <property type="match status" value="1"/>
</dbReference>
<evidence type="ECO:0000256" key="3">
    <source>
        <dbReference type="ARBA" id="ARBA00022692"/>
    </source>
</evidence>
<evidence type="ECO:0000313" key="11">
    <source>
        <dbReference type="Proteomes" id="UP000078544"/>
    </source>
</evidence>
<keyword evidence="11" id="KW-1185">Reference proteome</keyword>
<feature type="transmembrane region" description="Helical" evidence="8">
    <location>
        <begin position="504"/>
        <end position="529"/>
    </location>
</feature>
<feature type="domain" description="ML-like" evidence="9">
    <location>
        <begin position="103"/>
        <end position="287"/>
    </location>
</feature>
<keyword evidence="3 8" id="KW-0812">Transmembrane</keyword>
<comment type="subcellular location">
    <subcellularLocation>
        <location evidence="1">Membrane</location>
        <topology evidence="1">Multi-pass membrane protein</topology>
    </subcellularLocation>
</comment>